<evidence type="ECO:0000313" key="2">
    <source>
        <dbReference type="Ensembl" id="ENSDCDP00010016381.1"/>
    </source>
</evidence>
<proteinExistence type="predicted"/>
<organism evidence="2 3">
    <name type="scientific">Denticeps clupeoides</name>
    <name type="common">denticle herring</name>
    <dbReference type="NCBI Taxonomy" id="299321"/>
    <lineage>
        <taxon>Eukaryota</taxon>
        <taxon>Metazoa</taxon>
        <taxon>Chordata</taxon>
        <taxon>Craniata</taxon>
        <taxon>Vertebrata</taxon>
        <taxon>Euteleostomi</taxon>
        <taxon>Actinopterygii</taxon>
        <taxon>Neopterygii</taxon>
        <taxon>Teleostei</taxon>
        <taxon>Clupei</taxon>
        <taxon>Clupeiformes</taxon>
        <taxon>Denticipitoidei</taxon>
        <taxon>Denticipitidae</taxon>
        <taxon>Denticeps</taxon>
    </lineage>
</organism>
<evidence type="ECO:0000256" key="1">
    <source>
        <dbReference type="SAM" id="MobiDB-lite"/>
    </source>
</evidence>
<dbReference type="GO" id="GO:0000978">
    <property type="term" value="F:RNA polymerase II cis-regulatory region sequence-specific DNA binding"/>
    <property type="evidence" value="ECO:0007669"/>
    <property type="project" value="TreeGrafter"/>
</dbReference>
<dbReference type="AlphaFoldDB" id="A0AAY4B964"/>
<dbReference type="InterPro" id="IPR029309">
    <property type="entry name" value="CaRF"/>
</dbReference>
<gene>
    <name evidence="2" type="primary">CARF</name>
</gene>
<keyword evidence="3" id="KW-1185">Reference proteome</keyword>
<name>A0AAY4B964_9TELE</name>
<dbReference type="PANTHER" id="PTHR14694:SF1">
    <property type="entry name" value="CALCIUM-RESPONSIVE TRANSCRIPTION FACTOR"/>
    <property type="match status" value="1"/>
</dbReference>
<dbReference type="Ensembl" id="ENSDCDT00010017389.1">
    <property type="protein sequence ID" value="ENSDCDP00010016381.1"/>
    <property type="gene ID" value="ENSDCDG00010007554.1"/>
</dbReference>
<reference evidence="2" key="3">
    <citation type="submission" date="2025-09" db="UniProtKB">
        <authorList>
            <consortium name="Ensembl"/>
        </authorList>
    </citation>
    <scope>IDENTIFICATION</scope>
</reference>
<dbReference type="Proteomes" id="UP000694580">
    <property type="component" value="Chromosome 9"/>
</dbReference>
<dbReference type="PANTHER" id="PTHR14694">
    <property type="entry name" value="CALCIUM-RESPONSIVE TRANSCRIPTION FACTOR"/>
    <property type="match status" value="1"/>
</dbReference>
<reference evidence="2 3" key="1">
    <citation type="submission" date="2020-06" db="EMBL/GenBank/DDBJ databases">
        <authorList>
            <consortium name="Wellcome Sanger Institute Data Sharing"/>
        </authorList>
    </citation>
    <scope>NUCLEOTIDE SEQUENCE [LARGE SCALE GENOMIC DNA]</scope>
</reference>
<dbReference type="GO" id="GO:0005634">
    <property type="term" value="C:nucleus"/>
    <property type="evidence" value="ECO:0007669"/>
    <property type="project" value="TreeGrafter"/>
</dbReference>
<dbReference type="Pfam" id="PF15299">
    <property type="entry name" value="ALS2CR8"/>
    <property type="match status" value="1"/>
</dbReference>
<protein>
    <submittedName>
        <fullName evidence="2">Uncharacterized protein</fullName>
    </submittedName>
</protein>
<dbReference type="GO" id="GO:0000981">
    <property type="term" value="F:DNA-binding transcription factor activity, RNA polymerase II-specific"/>
    <property type="evidence" value="ECO:0007669"/>
    <property type="project" value="TreeGrafter"/>
</dbReference>
<reference evidence="2" key="2">
    <citation type="submission" date="2025-08" db="UniProtKB">
        <authorList>
            <consortium name="Ensembl"/>
        </authorList>
    </citation>
    <scope>IDENTIFICATION</scope>
</reference>
<accession>A0AAY4B964</accession>
<feature type="region of interest" description="Disordered" evidence="1">
    <location>
        <begin position="55"/>
        <end position="81"/>
    </location>
</feature>
<evidence type="ECO:0000313" key="3">
    <source>
        <dbReference type="Proteomes" id="UP000694580"/>
    </source>
</evidence>
<sequence>MYILCILYIYMYYLVAPVTSVYGSHRMEEQVASEETADKVDGAQVQKEERVRLHHGTDLGGPAEPGQAPEDLPAPAGSNPEEGFVILDQNGQPLHCERMVIVTGQSENGELYVIPSNHVAASQVLLPHGQLLDISETGGAAVPCSEKADQEALQTVSSDGLSNGSAACKLKGACGSFVVPLKPLPPNAPSWALRLRDCEKIGDSYRGYCSTEAELEAVLLLPAASDPRRLRHEAVALAGPQKPATRLMWKSQYVPYDGIPFVNAGTPPRNTLSGAPSERLTLTLCSGSRAIDGVSVRPAQERSSAQEDV</sequence>
<dbReference type="GeneTree" id="ENSGT00390000013916"/>